<evidence type="ECO:0000256" key="1">
    <source>
        <dbReference type="ARBA" id="ARBA00008710"/>
    </source>
</evidence>
<accession>A0A9W6RFT3</accession>
<protein>
    <recommendedName>
        <fullName evidence="5">Nitroreductase family deazaflavin-dependent oxidoreductase</fullName>
    </recommendedName>
</protein>
<comment type="similarity">
    <text evidence="1">Belongs to the F420H(2)-dependent quinone reductase family.</text>
</comment>
<comment type="catalytic activity">
    <reaction evidence="2">
        <text>oxidized coenzyme F420-(gamma-L-Glu)(n) + a quinol + H(+) = reduced coenzyme F420-(gamma-L-Glu)(n) + a quinone</text>
        <dbReference type="Rhea" id="RHEA:39663"/>
        <dbReference type="Rhea" id="RHEA-COMP:12939"/>
        <dbReference type="Rhea" id="RHEA-COMP:14378"/>
        <dbReference type="ChEBI" id="CHEBI:15378"/>
        <dbReference type="ChEBI" id="CHEBI:24646"/>
        <dbReference type="ChEBI" id="CHEBI:132124"/>
        <dbReference type="ChEBI" id="CHEBI:133980"/>
        <dbReference type="ChEBI" id="CHEBI:139511"/>
    </reaction>
</comment>
<organism evidence="3 4">
    <name type="scientific">Actinoallomurus iriomotensis</name>
    <dbReference type="NCBI Taxonomy" id="478107"/>
    <lineage>
        <taxon>Bacteria</taxon>
        <taxon>Bacillati</taxon>
        <taxon>Actinomycetota</taxon>
        <taxon>Actinomycetes</taxon>
        <taxon>Streptosporangiales</taxon>
        <taxon>Thermomonosporaceae</taxon>
        <taxon>Actinoallomurus</taxon>
    </lineage>
</organism>
<name>A0A9W6RFT3_9ACTN</name>
<comment type="caution">
    <text evidence="3">The sequence shown here is derived from an EMBL/GenBank/DDBJ whole genome shotgun (WGS) entry which is preliminary data.</text>
</comment>
<evidence type="ECO:0000313" key="3">
    <source>
        <dbReference type="EMBL" id="GLY74983.1"/>
    </source>
</evidence>
<dbReference type="GO" id="GO:0070967">
    <property type="term" value="F:coenzyme F420 binding"/>
    <property type="evidence" value="ECO:0007669"/>
    <property type="project" value="TreeGrafter"/>
</dbReference>
<evidence type="ECO:0008006" key="5">
    <source>
        <dbReference type="Google" id="ProtNLM"/>
    </source>
</evidence>
<dbReference type="Gene3D" id="2.30.110.10">
    <property type="entry name" value="Electron Transport, Fmn-binding Protein, Chain A"/>
    <property type="match status" value="1"/>
</dbReference>
<dbReference type="RefSeq" id="WP_285621356.1">
    <property type="nucleotide sequence ID" value="NZ_BSTJ01000003.1"/>
</dbReference>
<dbReference type="PANTHER" id="PTHR39428">
    <property type="entry name" value="F420H(2)-DEPENDENT QUINONE REDUCTASE RV1261C"/>
    <property type="match status" value="1"/>
</dbReference>
<dbReference type="EMBL" id="BSTJ01000003">
    <property type="protein sequence ID" value="GLY74983.1"/>
    <property type="molecule type" value="Genomic_DNA"/>
</dbReference>
<dbReference type="Pfam" id="PF04075">
    <property type="entry name" value="F420H2_quin_red"/>
    <property type="match status" value="1"/>
</dbReference>
<dbReference type="InterPro" id="IPR004378">
    <property type="entry name" value="F420H2_quin_Rdtase"/>
</dbReference>
<dbReference type="NCBIfam" id="TIGR00026">
    <property type="entry name" value="hi_GC_TIGR00026"/>
    <property type="match status" value="1"/>
</dbReference>
<reference evidence="3" key="1">
    <citation type="submission" date="2023-03" db="EMBL/GenBank/DDBJ databases">
        <title>Actinoallomurus iriomotensis NBRC 103681.</title>
        <authorList>
            <person name="Ichikawa N."/>
            <person name="Sato H."/>
            <person name="Tonouchi N."/>
        </authorList>
    </citation>
    <scope>NUCLEOTIDE SEQUENCE</scope>
    <source>
        <strain evidence="3">NBRC 103681</strain>
    </source>
</reference>
<dbReference type="Proteomes" id="UP001165135">
    <property type="component" value="Unassembled WGS sequence"/>
</dbReference>
<dbReference type="PANTHER" id="PTHR39428:SF1">
    <property type="entry name" value="F420H(2)-DEPENDENT QUINONE REDUCTASE RV1261C"/>
    <property type="match status" value="1"/>
</dbReference>
<sequence length="138" mass="15529">MSEIDDQIIEEFRRNAGKVGGQLAGIPVMLLHHRGRKTGIERVTPMVYLPSADETVIFVMASNWGSPENAGWYYNITSAGEARVESGTETYPVTVRELKDDERARIWATVVRRYPVFGDYEKKTAGIRTIPVVELTRA</sequence>
<dbReference type="InterPro" id="IPR012349">
    <property type="entry name" value="Split_barrel_FMN-bd"/>
</dbReference>
<proteinExistence type="inferred from homology"/>
<evidence type="ECO:0000313" key="4">
    <source>
        <dbReference type="Proteomes" id="UP001165135"/>
    </source>
</evidence>
<dbReference type="AlphaFoldDB" id="A0A9W6RFT3"/>
<dbReference type="GO" id="GO:0016491">
    <property type="term" value="F:oxidoreductase activity"/>
    <property type="evidence" value="ECO:0007669"/>
    <property type="project" value="InterPro"/>
</dbReference>
<evidence type="ECO:0000256" key="2">
    <source>
        <dbReference type="ARBA" id="ARBA00049106"/>
    </source>
</evidence>
<dbReference type="GO" id="GO:0005886">
    <property type="term" value="C:plasma membrane"/>
    <property type="evidence" value="ECO:0007669"/>
    <property type="project" value="TreeGrafter"/>
</dbReference>
<gene>
    <name evidence="3" type="ORF">Airi01_032500</name>
</gene>